<protein>
    <recommendedName>
        <fullName evidence="2">PiggyBac transposable element-derived protein domain-containing protein</fullName>
    </recommendedName>
</protein>
<feature type="compositionally biased region" description="Low complexity" evidence="1">
    <location>
        <begin position="266"/>
        <end position="276"/>
    </location>
</feature>
<dbReference type="InterPro" id="IPR029526">
    <property type="entry name" value="PGBD"/>
</dbReference>
<dbReference type="PANTHER" id="PTHR21477">
    <property type="entry name" value="ZGC:172139"/>
    <property type="match status" value="1"/>
</dbReference>
<feature type="domain" description="PiggyBac transposable element-derived protein" evidence="2">
    <location>
        <begin position="348"/>
        <end position="418"/>
    </location>
</feature>
<evidence type="ECO:0000256" key="1">
    <source>
        <dbReference type="SAM" id="MobiDB-lite"/>
    </source>
</evidence>
<sequence length="420" mass="48457">MALTIQNLLMNMKEERKKTKTDEDDDFILVQKSNSEWPKLFDMYFSSTTTRLAQTSTGITSDDDLVFYVTRKTADNVQNYASKYSVEVFRHHDTKRQPKLGAPEYDWEETTNLNLVLHQFEYTVTTAVCVKPTNQHLQIIKRLSTRVYASPSYRGMENKGIEEIISYPNIYFTVDNFEDTFCEMFINEGQIVCVELIAKNPTLNDAKVLFLGSIKYEALKEVYETRVTTSTRVAQRVSLGMYMKRRMEFVRMRGPNNLAADENEISNDVNDNQGSDSDSDSDFLATESHDTFNSEHISEESDLSNSDFEHGDVVTVSQPETLKNNGVTWSIYPSLEQSRTAAANTILDAFKLFFTNEMLELIVLHTNLYAKRYYDKKIRPRQDSTNVRSDSHFWKPVDRIELKSFIGLLIQSGVHRSNHE</sequence>
<accession>A0A818XDQ8</accession>
<proteinExistence type="predicted"/>
<dbReference type="PANTHER" id="PTHR21477:SF13">
    <property type="entry name" value="KIAA0930"/>
    <property type="match status" value="1"/>
</dbReference>
<dbReference type="Pfam" id="PF09741">
    <property type="entry name" value="DUF2045"/>
    <property type="match status" value="1"/>
</dbReference>
<dbReference type="InterPro" id="IPR019141">
    <property type="entry name" value="DUF2045"/>
</dbReference>
<reference evidence="3" key="1">
    <citation type="submission" date="2021-02" db="EMBL/GenBank/DDBJ databases">
        <authorList>
            <person name="Nowell W R."/>
        </authorList>
    </citation>
    <scope>NUCLEOTIDE SEQUENCE</scope>
</reference>
<evidence type="ECO:0000313" key="4">
    <source>
        <dbReference type="Proteomes" id="UP000663842"/>
    </source>
</evidence>
<dbReference type="EMBL" id="CAJOBF010000070">
    <property type="protein sequence ID" value="CAF3739025.1"/>
    <property type="molecule type" value="Genomic_DNA"/>
</dbReference>
<comment type="caution">
    <text evidence="3">The sequence shown here is derived from an EMBL/GenBank/DDBJ whole genome shotgun (WGS) entry which is preliminary data.</text>
</comment>
<dbReference type="AlphaFoldDB" id="A0A818XDQ8"/>
<gene>
    <name evidence="3" type="ORF">UXM345_LOCUS1308</name>
</gene>
<name>A0A818XDQ8_9BILA</name>
<evidence type="ECO:0000259" key="2">
    <source>
        <dbReference type="Pfam" id="PF13843"/>
    </source>
</evidence>
<organism evidence="3 4">
    <name type="scientific">Rotaria magnacalcarata</name>
    <dbReference type="NCBI Taxonomy" id="392030"/>
    <lineage>
        <taxon>Eukaryota</taxon>
        <taxon>Metazoa</taxon>
        <taxon>Spiralia</taxon>
        <taxon>Gnathifera</taxon>
        <taxon>Rotifera</taxon>
        <taxon>Eurotatoria</taxon>
        <taxon>Bdelloidea</taxon>
        <taxon>Philodinida</taxon>
        <taxon>Philodinidae</taxon>
        <taxon>Rotaria</taxon>
    </lineage>
</organism>
<dbReference type="Pfam" id="PF13843">
    <property type="entry name" value="DDE_Tnp_1_7"/>
    <property type="match status" value="1"/>
</dbReference>
<dbReference type="Proteomes" id="UP000663842">
    <property type="component" value="Unassembled WGS sequence"/>
</dbReference>
<feature type="region of interest" description="Disordered" evidence="1">
    <location>
        <begin position="260"/>
        <end position="285"/>
    </location>
</feature>
<evidence type="ECO:0000313" key="3">
    <source>
        <dbReference type="EMBL" id="CAF3739025.1"/>
    </source>
</evidence>